<gene>
    <name evidence="2" type="ORF">EBO34_13370</name>
</gene>
<dbReference type="InterPro" id="IPR013096">
    <property type="entry name" value="Cupin_2"/>
</dbReference>
<dbReference type="InterPro" id="IPR052535">
    <property type="entry name" value="Bacilysin_H2HPP_isomerase"/>
</dbReference>
<evidence type="ECO:0000259" key="1">
    <source>
        <dbReference type="Pfam" id="PF07883"/>
    </source>
</evidence>
<evidence type="ECO:0000313" key="2">
    <source>
        <dbReference type="EMBL" id="RNA67702.1"/>
    </source>
</evidence>
<sequence>MVKREVLASEGSVMVVKVELDKDFHGDEDKHVEEQVSYIEKGSVEFEVAGEKRVLHEGDVQYIPSNAPHRVNVIESCTILDVFTPVRKDLLDGK</sequence>
<dbReference type="Proteomes" id="UP000278746">
    <property type="component" value="Unassembled WGS sequence"/>
</dbReference>
<name>A0A3M7TSG9_9BACI</name>
<dbReference type="OrthoDB" id="9811153at2"/>
<dbReference type="Gene3D" id="2.60.120.10">
    <property type="entry name" value="Jelly Rolls"/>
    <property type="match status" value="1"/>
</dbReference>
<dbReference type="PANTHER" id="PTHR40112:SF1">
    <property type="entry name" value="H2HPP ISOMERASE"/>
    <property type="match status" value="1"/>
</dbReference>
<comment type="caution">
    <text evidence="2">The sequence shown here is derived from an EMBL/GenBank/DDBJ whole genome shotgun (WGS) entry which is preliminary data.</text>
</comment>
<dbReference type="RefSeq" id="WP_122899368.1">
    <property type="nucleotide sequence ID" value="NZ_RHIB01000002.1"/>
</dbReference>
<dbReference type="AlphaFoldDB" id="A0A3M7TSG9"/>
<accession>A0A3M7TSG9</accession>
<dbReference type="CDD" id="cd02238">
    <property type="entry name" value="cupin_KdgF"/>
    <property type="match status" value="1"/>
</dbReference>
<dbReference type="SUPFAM" id="SSF51182">
    <property type="entry name" value="RmlC-like cupins"/>
    <property type="match status" value="1"/>
</dbReference>
<reference evidence="2 3" key="1">
    <citation type="submission" date="2018-10" db="EMBL/GenBank/DDBJ databases">
        <title>Bacillus Keqinensis sp. nov., a moderately halophilic bacterium isolated from a saline-alkaline lake.</title>
        <authorList>
            <person name="Wang H."/>
        </authorList>
    </citation>
    <scope>NUCLEOTIDE SEQUENCE [LARGE SCALE GENOMIC DNA]</scope>
    <source>
        <strain evidence="2 3">KQ-3</strain>
    </source>
</reference>
<feature type="domain" description="Cupin type-2" evidence="1">
    <location>
        <begin position="22"/>
        <end position="83"/>
    </location>
</feature>
<dbReference type="Pfam" id="PF07883">
    <property type="entry name" value="Cupin_2"/>
    <property type="match status" value="1"/>
</dbReference>
<organism evidence="2 3">
    <name type="scientific">Alteribacter keqinensis</name>
    <dbReference type="NCBI Taxonomy" id="2483800"/>
    <lineage>
        <taxon>Bacteria</taxon>
        <taxon>Bacillati</taxon>
        <taxon>Bacillota</taxon>
        <taxon>Bacilli</taxon>
        <taxon>Bacillales</taxon>
        <taxon>Bacillaceae</taxon>
        <taxon>Alteribacter</taxon>
    </lineage>
</organism>
<dbReference type="PANTHER" id="PTHR40112">
    <property type="entry name" value="H2HPP ISOMERASE"/>
    <property type="match status" value="1"/>
</dbReference>
<dbReference type="InterPro" id="IPR011051">
    <property type="entry name" value="RmlC_Cupin_sf"/>
</dbReference>
<proteinExistence type="predicted"/>
<dbReference type="PIRSF" id="PIRSF029883">
    <property type="entry name" value="KdgF"/>
    <property type="match status" value="1"/>
</dbReference>
<dbReference type="InterPro" id="IPR025499">
    <property type="entry name" value="KdgF"/>
</dbReference>
<evidence type="ECO:0000313" key="3">
    <source>
        <dbReference type="Proteomes" id="UP000278746"/>
    </source>
</evidence>
<keyword evidence="3" id="KW-1185">Reference proteome</keyword>
<dbReference type="EMBL" id="RHIB01000002">
    <property type="protein sequence ID" value="RNA67702.1"/>
    <property type="molecule type" value="Genomic_DNA"/>
</dbReference>
<protein>
    <submittedName>
        <fullName evidence="2">Cupin domain-containing protein</fullName>
    </submittedName>
</protein>
<dbReference type="InterPro" id="IPR014710">
    <property type="entry name" value="RmlC-like_jellyroll"/>
</dbReference>